<gene>
    <name evidence="7" type="ORF">ZIOFF_055189</name>
</gene>
<name>A0A8J5FVU6_ZINOF</name>
<keyword evidence="5" id="KW-0472">Membrane</keyword>
<dbReference type="EMBL" id="JACMSC010000015">
    <property type="protein sequence ID" value="KAG6486611.1"/>
    <property type="molecule type" value="Genomic_DNA"/>
</dbReference>
<evidence type="ECO:0000256" key="3">
    <source>
        <dbReference type="ARBA" id="ARBA00022837"/>
    </source>
</evidence>
<keyword evidence="3" id="KW-0106">Calcium</keyword>
<keyword evidence="5" id="KW-1133">Transmembrane helix</keyword>
<feature type="region of interest" description="Disordered" evidence="4">
    <location>
        <begin position="193"/>
        <end position="213"/>
    </location>
</feature>
<dbReference type="Gene3D" id="1.10.238.10">
    <property type="entry name" value="EF-hand"/>
    <property type="match status" value="2"/>
</dbReference>
<evidence type="ECO:0000256" key="5">
    <source>
        <dbReference type="SAM" id="Phobius"/>
    </source>
</evidence>
<keyword evidence="2" id="KW-0677">Repeat</keyword>
<feature type="domain" description="EF-hand" evidence="6">
    <location>
        <begin position="203"/>
        <end position="238"/>
    </location>
</feature>
<accession>A0A8J5FVU6</accession>
<comment type="caution">
    <text evidence="7">The sequence shown here is derived from an EMBL/GenBank/DDBJ whole genome shotgun (WGS) entry which is preliminary data.</text>
</comment>
<dbReference type="Pfam" id="PF13202">
    <property type="entry name" value="EF-hand_5"/>
    <property type="match status" value="2"/>
</dbReference>
<dbReference type="PROSITE" id="PS00018">
    <property type="entry name" value="EF_HAND_1"/>
    <property type="match status" value="4"/>
</dbReference>
<evidence type="ECO:0000256" key="2">
    <source>
        <dbReference type="ARBA" id="ARBA00022737"/>
    </source>
</evidence>
<proteinExistence type="predicted"/>
<dbReference type="InterPro" id="IPR018247">
    <property type="entry name" value="EF_Hand_1_Ca_BS"/>
</dbReference>
<dbReference type="AlphaFoldDB" id="A0A8J5FVU6"/>
<reference evidence="7 8" key="1">
    <citation type="submission" date="2020-08" db="EMBL/GenBank/DDBJ databases">
        <title>Plant Genome Project.</title>
        <authorList>
            <person name="Zhang R.-G."/>
        </authorList>
    </citation>
    <scope>NUCLEOTIDE SEQUENCE [LARGE SCALE GENOMIC DNA]</scope>
    <source>
        <tissue evidence="7">Rhizome</tissue>
    </source>
</reference>
<sequence length="361" mass="41974">MDFFPANRSISRQARPLVGEASPATARMAKAGAIYVLLAVAFLLFLSLSPSPNHAPKRRRHNRRLAHLPHVAFDPLLAELERRVEEGGLLDVESFKRKLEEMKDRSKVDGGGDAVINIEDYFGQNGRLNLTERLAYLFPMLDRFPHDGGISHHELEVWFQRQAVDRLVHRTQRQMAQRDGDGDGELTLQELETEHGRDTNDPGSSASLEEQFSNADSDANGYLNAFEFKGFLFPEDSLNPKIKLWLLKEKLREMDQNEDGKLDMKEFGDRAYQIFRTYSEYDDEHLQRQPANVEEEFKRLDIDEDDWLMLSVIQADENRDGKLTLEEMIRQQYAFYSSVYEELEDENDDYDVYDHHDELRR</sequence>
<dbReference type="SUPFAM" id="SSF47473">
    <property type="entry name" value="EF-hand"/>
    <property type="match status" value="1"/>
</dbReference>
<protein>
    <recommendedName>
        <fullName evidence="6">EF-hand domain-containing protein</fullName>
    </recommendedName>
</protein>
<dbReference type="PROSITE" id="PS50222">
    <property type="entry name" value="EF_HAND_2"/>
    <property type="match status" value="1"/>
</dbReference>
<keyword evidence="1" id="KW-0479">Metal-binding</keyword>
<evidence type="ECO:0000313" key="7">
    <source>
        <dbReference type="EMBL" id="KAG6486611.1"/>
    </source>
</evidence>
<feature type="transmembrane region" description="Helical" evidence="5">
    <location>
        <begin position="32"/>
        <end position="50"/>
    </location>
</feature>
<dbReference type="GO" id="GO:0005783">
    <property type="term" value="C:endoplasmic reticulum"/>
    <property type="evidence" value="ECO:0007669"/>
    <property type="project" value="TreeGrafter"/>
</dbReference>
<dbReference type="GO" id="GO:0005509">
    <property type="term" value="F:calcium ion binding"/>
    <property type="evidence" value="ECO:0007669"/>
    <property type="project" value="InterPro"/>
</dbReference>
<evidence type="ECO:0000313" key="8">
    <source>
        <dbReference type="Proteomes" id="UP000734854"/>
    </source>
</evidence>
<dbReference type="InterPro" id="IPR002048">
    <property type="entry name" value="EF_hand_dom"/>
</dbReference>
<organism evidence="7 8">
    <name type="scientific">Zingiber officinale</name>
    <name type="common">Ginger</name>
    <name type="synonym">Amomum zingiber</name>
    <dbReference type="NCBI Taxonomy" id="94328"/>
    <lineage>
        <taxon>Eukaryota</taxon>
        <taxon>Viridiplantae</taxon>
        <taxon>Streptophyta</taxon>
        <taxon>Embryophyta</taxon>
        <taxon>Tracheophyta</taxon>
        <taxon>Spermatophyta</taxon>
        <taxon>Magnoliopsida</taxon>
        <taxon>Liliopsida</taxon>
        <taxon>Zingiberales</taxon>
        <taxon>Zingiberaceae</taxon>
        <taxon>Zingiber</taxon>
    </lineage>
</organism>
<feature type="compositionally biased region" description="Polar residues" evidence="4">
    <location>
        <begin position="201"/>
        <end position="213"/>
    </location>
</feature>
<keyword evidence="8" id="KW-1185">Reference proteome</keyword>
<evidence type="ECO:0000259" key="6">
    <source>
        <dbReference type="PROSITE" id="PS50222"/>
    </source>
</evidence>
<evidence type="ECO:0000256" key="4">
    <source>
        <dbReference type="SAM" id="MobiDB-lite"/>
    </source>
</evidence>
<dbReference type="PANTHER" id="PTHR10827">
    <property type="entry name" value="RETICULOCALBIN"/>
    <property type="match status" value="1"/>
</dbReference>
<keyword evidence="5" id="KW-0812">Transmembrane</keyword>
<dbReference type="SMART" id="SM00054">
    <property type="entry name" value="EFh"/>
    <property type="match status" value="2"/>
</dbReference>
<dbReference type="Proteomes" id="UP000734854">
    <property type="component" value="Unassembled WGS sequence"/>
</dbReference>
<evidence type="ECO:0000256" key="1">
    <source>
        <dbReference type="ARBA" id="ARBA00022723"/>
    </source>
</evidence>
<dbReference type="PANTHER" id="PTHR10827:SF98">
    <property type="entry name" value="45 KDA CALCIUM-BINDING PROTEIN"/>
    <property type="match status" value="1"/>
</dbReference>
<dbReference type="InterPro" id="IPR011992">
    <property type="entry name" value="EF-hand-dom_pair"/>
</dbReference>